<sequence>MDHKTDWLIWKKNGYNCPVEVAIDVLGGKWKGIILFHLIEGTMRFNQLRKQMPGITQRMLTLQLRELEHDGIVHREVYKQVPPKVEYSLTDFGRTLIPIVEKMREWGFIHTEQLLNQRNLSMKLDGNQS</sequence>
<dbReference type="Gene3D" id="1.10.10.10">
    <property type="entry name" value="Winged helix-like DNA-binding domain superfamily/Winged helix DNA-binding domain"/>
    <property type="match status" value="1"/>
</dbReference>
<evidence type="ECO:0000313" key="5">
    <source>
        <dbReference type="EMBL" id="SHF15033.1"/>
    </source>
</evidence>
<dbReference type="PANTHER" id="PTHR33204:SF33">
    <property type="entry name" value="TRANSCRIPTIONAL REGULATOR, MARR FAMILY"/>
    <property type="match status" value="1"/>
</dbReference>
<protein>
    <submittedName>
        <fullName evidence="5">Transcriptional regulator, HxlR family</fullName>
    </submittedName>
</protein>
<keyword evidence="6" id="KW-1185">Reference proteome</keyword>
<evidence type="ECO:0000313" key="6">
    <source>
        <dbReference type="Proteomes" id="UP000184476"/>
    </source>
</evidence>
<accession>A0A1M4ZAF3</accession>
<dbReference type="InterPro" id="IPR036388">
    <property type="entry name" value="WH-like_DNA-bd_sf"/>
</dbReference>
<reference evidence="5 6" key="1">
    <citation type="submission" date="2016-11" db="EMBL/GenBank/DDBJ databases">
        <authorList>
            <person name="Jaros S."/>
            <person name="Januszkiewicz K."/>
            <person name="Wedrychowicz H."/>
        </authorList>
    </citation>
    <scope>NUCLEOTIDE SEQUENCE [LARGE SCALE GENOMIC DNA]</scope>
    <source>
        <strain evidence="5 6">DSM 44666</strain>
    </source>
</reference>
<gene>
    <name evidence="5" type="ORF">SAMN05444392_108136</name>
</gene>
<dbReference type="InterPro" id="IPR036390">
    <property type="entry name" value="WH_DNA-bd_sf"/>
</dbReference>
<evidence type="ECO:0000259" key="4">
    <source>
        <dbReference type="PROSITE" id="PS51118"/>
    </source>
</evidence>
<dbReference type="Proteomes" id="UP000184476">
    <property type="component" value="Unassembled WGS sequence"/>
</dbReference>
<evidence type="ECO:0000256" key="3">
    <source>
        <dbReference type="ARBA" id="ARBA00023163"/>
    </source>
</evidence>
<name>A0A1M4ZAF3_9BACL</name>
<dbReference type="GO" id="GO:0003677">
    <property type="term" value="F:DNA binding"/>
    <property type="evidence" value="ECO:0007669"/>
    <property type="project" value="UniProtKB-KW"/>
</dbReference>
<dbReference type="PROSITE" id="PS51118">
    <property type="entry name" value="HTH_HXLR"/>
    <property type="match status" value="1"/>
</dbReference>
<keyword evidence="1" id="KW-0805">Transcription regulation</keyword>
<dbReference type="AlphaFoldDB" id="A0A1M4ZAF3"/>
<dbReference type="InterPro" id="IPR002577">
    <property type="entry name" value="HTH_HxlR"/>
</dbReference>
<feature type="domain" description="HTH hxlR-type" evidence="4">
    <location>
        <begin position="17"/>
        <end position="115"/>
    </location>
</feature>
<dbReference type="SUPFAM" id="SSF46785">
    <property type="entry name" value="Winged helix' DNA-binding domain"/>
    <property type="match status" value="1"/>
</dbReference>
<dbReference type="OrthoDB" id="9791143at2"/>
<evidence type="ECO:0000256" key="1">
    <source>
        <dbReference type="ARBA" id="ARBA00023015"/>
    </source>
</evidence>
<dbReference type="RefSeq" id="WP_073155424.1">
    <property type="nucleotide sequence ID" value="NZ_FQVL01000008.1"/>
</dbReference>
<dbReference type="PANTHER" id="PTHR33204">
    <property type="entry name" value="TRANSCRIPTIONAL REGULATOR, MARR FAMILY"/>
    <property type="match status" value="1"/>
</dbReference>
<dbReference type="EMBL" id="FQVL01000008">
    <property type="protein sequence ID" value="SHF15033.1"/>
    <property type="molecule type" value="Genomic_DNA"/>
</dbReference>
<dbReference type="Pfam" id="PF01638">
    <property type="entry name" value="HxlR"/>
    <property type="match status" value="1"/>
</dbReference>
<keyword evidence="2" id="KW-0238">DNA-binding</keyword>
<evidence type="ECO:0000256" key="2">
    <source>
        <dbReference type="ARBA" id="ARBA00023125"/>
    </source>
</evidence>
<keyword evidence="3" id="KW-0804">Transcription</keyword>
<organism evidence="5 6">
    <name type="scientific">Seinonella peptonophila</name>
    <dbReference type="NCBI Taxonomy" id="112248"/>
    <lineage>
        <taxon>Bacteria</taxon>
        <taxon>Bacillati</taxon>
        <taxon>Bacillota</taxon>
        <taxon>Bacilli</taxon>
        <taxon>Bacillales</taxon>
        <taxon>Thermoactinomycetaceae</taxon>
        <taxon>Seinonella</taxon>
    </lineage>
</organism>
<proteinExistence type="predicted"/>